<dbReference type="PANTHER" id="PTHR30558:SF3">
    <property type="entry name" value="BIOPOLYMER TRANSPORT PROTEIN EXBD-RELATED"/>
    <property type="match status" value="1"/>
</dbReference>
<keyword evidence="7" id="KW-0653">Protein transport</keyword>
<dbReference type="AlphaFoldDB" id="A0A1T5D7Z2"/>
<dbReference type="PANTHER" id="PTHR30558">
    <property type="entry name" value="EXBD MEMBRANE COMPONENT OF PMF-DRIVEN MACROMOLECULE IMPORT SYSTEM"/>
    <property type="match status" value="1"/>
</dbReference>
<keyword evidence="3" id="KW-1003">Cell membrane</keyword>
<keyword evidence="4 7" id="KW-0812">Transmembrane</keyword>
<keyword evidence="6" id="KW-0472">Membrane</keyword>
<evidence type="ECO:0000256" key="3">
    <source>
        <dbReference type="ARBA" id="ARBA00022475"/>
    </source>
</evidence>
<keyword evidence="7" id="KW-0813">Transport</keyword>
<dbReference type="OrthoDB" id="9793581at2"/>
<accession>A0A1T5D7Z2</accession>
<evidence type="ECO:0000256" key="5">
    <source>
        <dbReference type="ARBA" id="ARBA00022989"/>
    </source>
</evidence>
<dbReference type="InterPro" id="IPR003400">
    <property type="entry name" value="ExbD"/>
</dbReference>
<dbReference type="STRING" id="572036.SAMN05661099_2193"/>
<organism evidence="8 9">
    <name type="scientific">Daejeonella lutea</name>
    <dbReference type="NCBI Taxonomy" id="572036"/>
    <lineage>
        <taxon>Bacteria</taxon>
        <taxon>Pseudomonadati</taxon>
        <taxon>Bacteroidota</taxon>
        <taxon>Sphingobacteriia</taxon>
        <taxon>Sphingobacteriales</taxon>
        <taxon>Sphingobacteriaceae</taxon>
        <taxon>Daejeonella</taxon>
    </lineage>
</organism>
<evidence type="ECO:0000256" key="6">
    <source>
        <dbReference type="ARBA" id="ARBA00023136"/>
    </source>
</evidence>
<gene>
    <name evidence="8" type="ORF">SAMN05661099_2193</name>
</gene>
<reference evidence="9" key="1">
    <citation type="submission" date="2017-02" db="EMBL/GenBank/DDBJ databases">
        <authorList>
            <person name="Varghese N."/>
            <person name="Submissions S."/>
        </authorList>
    </citation>
    <scope>NUCLEOTIDE SEQUENCE [LARGE SCALE GENOMIC DNA]</scope>
    <source>
        <strain evidence="9">DSM 22385</strain>
    </source>
</reference>
<proteinExistence type="inferred from homology"/>
<dbReference type="GO" id="GO:0022857">
    <property type="term" value="F:transmembrane transporter activity"/>
    <property type="evidence" value="ECO:0007669"/>
    <property type="project" value="InterPro"/>
</dbReference>
<evidence type="ECO:0000313" key="9">
    <source>
        <dbReference type="Proteomes" id="UP000189981"/>
    </source>
</evidence>
<name>A0A1T5D7Z2_9SPHI</name>
<dbReference type="EMBL" id="FUYR01000002">
    <property type="protein sequence ID" value="SKB67727.1"/>
    <property type="molecule type" value="Genomic_DNA"/>
</dbReference>
<comment type="subcellular location">
    <subcellularLocation>
        <location evidence="1">Cell membrane</location>
        <topology evidence="1">Single-pass membrane protein</topology>
    </subcellularLocation>
    <subcellularLocation>
        <location evidence="7">Cell membrane</location>
        <topology evidence="7">Single-pass type II membrane protein</topology>
    </subcellularLocation>
</comment>
<keyword evidence="9" id="KW-1185">Reference proteome</keyword>
<keyword evidence="5" id="KW-1133">Transmembrane helix</keyword>
<evidence type="ECO:0000256" key="1">
    <source>
        <dbReference type="ARBA" id="ARBA00004162"/>
    </source>
</evidence>
<dbReference type="Pfam" id="PF02472">
    <property type="entry name" value="ExbD"/>
    <property type="match status" value="1"/>
</dbReference>
<dbReference type="RefSeq" id="WP_079702715.1">
    <property type="nucleotide sequence ID" value="NZ_FUYR01000002.1"/>
</dbReference>
<dbReference type="GO" id="GO:0005886">
    <property type="term" value="C:plasma membrane"/>
    <property type="evidence" value="ECO:0007669"/>
    <property type="project" value="UniProtKB-SubCell"/>
</dbReference>
<evidence type="ECO:0000256" key="7">
    <source>
        <dbReference type="RuleBase" id="RU003879"/>
    </source>
</evidence>
<comment type="similarity">
    <text evidence="2 7">Belongs to the ExbD/TolR family.</text>
</comment>
<evidence type="ECO:0000313" key="8">
    <source>
        <dbReference type="EMBL" id="SKB67727.1"/>
    </source>
</evidence>
<dbReference type="Proteomes" id="UP000189981">
    <property type="component" value="Unassembled WGS sequence"/>
</dbReference>
<evidence type="ECO:0000256" key="4">
    <source>
        <dbReference type="ARBA" id="ARBA00022692"/>
    </source>
</evidence>
<dbReference type="GO" id="GO:0015031">
    <property type="term" value="P:protein transport"/>
    <property type="evidence" value="ECO:0007669"/>
    <property type="project" value="UniProtKB-KW"/>
</dbReference>
<evidence type="ECO:0000256" key="2">
    <source>
        <dbReference type="ARBA" id="ARBA00005811"/>
    </source>
</evidence>
<sequence>MPRAKVARKSTAIDMTAMCDVAFLLLTFFILTATARQPEPLPVDTPASTVKFKLPDVDIATLTVGQKKVFFGIPGQPIRIRTLEKMGEKYNMTFTEDEKLRFSLIESFGVPIGNLKQIIALKGDERNKEGLQPGIPTDSVGQNPSELHNWILSARYATKELHNVDMRVSIKGDSREEYPAINKVTSILQDQNINKFSLITSLRATEK</sequence>
<protein>
    <submittedName>
        <fullName evidence="8">Biopolymer transport protein ExbD/TolR</fullName>
    </submittedName>
</protein>